<dbReference type="RefSeq" id="WP_188768373.1">
    <property type="nucleotide sequence ID" value="NZ_BMKK01000008.1"/>
</dbReference>
<reference evidence="1" key="2">
    <citation type="submission" date="2020-09" db="EMBL/GenBank/DDBJ databases">
        <authorList>
            <person name="Sun Q."/>
            <person name="Zhou Y."/>
        </authorList>
    </citation>
    <scope>NUCLEOTIDE SEQUENCE</scope>
    <source>
        <strain evidence="1">CGMCC 1.15958</strain>
    </source>
</reference>
<gene>
    <name evidence="1" type="ORF">GCM10011514_38210</name>
</gene>
<protein>
    <submittedName>
        <fullName evidence="1">Uncharacterized protein</fullName>
    </submittedName>
</protein>
<comment type="caution">
    <text evidence="1">The sequence shown here is derived from an EMBL/GenBank/DDBJ whole genome shotgun (WGS) entry which is preliminary data.</text>
</comment>
<evidence type="ECO:0000313" key="1">
    <source>
        <dbReference type="EMBL" id="GGD70476.1"/>
    </source>
</evidence>
<accession>A0A916Z0T3</accession>
<evidence type="ECO:0000313" key="2">
    <source>
        <dbReference type="Proteomes" id="UP000609064"/>
    </source>
</evidence>
<sequence length="118" mass="13840">MSPYKIDENVYNSLLELLNDAYFVDSKGNFTDFQFYHDDHWLSDSAVIDNLIYKRGEWNIELVFALHTNPLKFIKRQIMSYSCLKKATLSASLMRRMAAKDQRGTLEVKVEDFKICCN</sequence>
<reference evidence="1" key="1">
    <citation type="journal article" date="2014" name="Int. J. Syst. Evol. Microbiol.">
        <title>Complete genome sequence of Corynebacterium casei LMG S-19264T (=DSM 44701T), isolated from a smear-ripened cheese.</title>
        <authorList>
            <consortium name="US DOE Joint Genome Institute (JGI-PGF)"/>
            <person name="Walter F."/>
            <person name="Albersmeier A."/>
            <person name="Kalinowski J."/>
            <person name="Ruckert C."/>
        </authorList>
    </citation>
    <scope>NUCLEOTIDE SEQUENCE</scope>
    <source>
        <strain evidence="1">CGMCC 1.15958</strain>
    </source>
</reference>
<dbReference type="AlphaFoldDB" id="A0A916Z0T3"/>
<name>A0A916Z0T3_9BACT</name>
<proteinExistence type="predicted"/>
<organism evidence="1 2">
    <name type="scientific">Emticicia aquatilis</name>
    <dbReference type="NCBI Taxonomy" id="1537369"/>
    <lineage>
        <taxon>Bacteria</taxon>
        <taxon>Pseudomonadati</taxon>
        <taxon>Bacteroidota</taxon>
        <taxon>Cytophagia</taxon>
        <taxon>Cytophagales</taxon>
        <taxon>Leadbetterellaceae</taxon>
        <taxon>Emticicia</taxon>
    </lineage>
</organism>
<keyword evidence="2" id="KW-1185">Reference proteome</keyword>
<dbReference type="EMBL" id="BMKK01000008">
    <property type="protein sequence ID" value="GGD70476.1"/>
    <property type="molecule type" value="Genomic_DNA"/>
</dbReference>
<dbReference type="Proteomes" id="UP000609064">
    <property type="component" value="Unassembled WGS sequence"/>
</dbReference>